<dbReference type="Proteomes" id="UP000593999">
    <property type="component" value="Segment"/>
</dbReference>
<feature type="transmembrane region" description="Helical" evidence="1">
    <location>
        <begin position="6"/>
        <end position="26"/>
    </location>
</feature>
<sequence>MTSPDYIAPEVALPLAGLLWSIYLLPKIARYNRARRTERKAIR</sequence>
<keyword evidence="3" id="KW-1185">Reference proteome</keyword>
<protein>
    <submittedName>
        <fullName evidence="2">Membrane protein</fullName>
    </submittedName>
</protein>
<accession>A0A7L8ZDF6</accession>
<evidence type="ECO:0000313" key="3">
    <source>
        <dbReference type="Proteomes" id="UP000593999"/>
    </source>
</evidence>
<name>A0A7L8ZDF6_9CAUD</name>
<proteinExistence type="predicted"/>
<evidence type="ECO:0000313" key="2">
    <source>
        <dbReference type="EMBL" id="QOI66966.1"/>
    </source>
</evidence>
<keyword evidence="1" id="KW-1133">Transmembrane helix</keyword>
<keyword evidence="1" id="KW-0472">Membrane</keyword>
<gene>
    <name evidence="2" type="primary">54</name>
    <name evidence="2" type="ORF">SEA_GARDENSTATE_54</name>
</gene>
<reference evidence="2 3" key="1">
    <citation type="submission" date="2020-08" db="EMBL/GenBank/DDBJ databases">
        <authorList>
            <person name="Onisko P.M."/>
            <person name="Abbud L.A."/>
            <person name="Collins-Miller C."/>
            <person name="Crosslin K."/>
            <person name="Dasari S."/>
            <person name="Friend S.M."/>
            <person name="Gaykema M.A."/>
            <person name="Lambert A.M."/>
            <person name="Moran E.R."/>
            <person name="Watts A.R."/>
            <person name="Zirkle L.M."/>
            <person name="Bauer P.J."/>
            <person name="Temple L."/>
            <person name="Washington J.M."/>
            <person name="Garlena R.A."/>
            <person name="Russell D.A."/>
            <person name="Pope W.H."/>
            <person name="Jacobs-Sera D."/>
            <person name="Hatfull G.F."/>
        </authorList>
    </citation>
    <scope>NUCLEOTIDE SEQUENCE [LARGE SCALE GENOMIC DNA]</scope>
</reference>
<dbReference type="EMBL" id="MT952845">
    <property type="protein sequence ID" value="QOI66966.1"/>
    <property type="molecule type" value="Genomic_DNA"/>
</dbReference>
<keyword evidence="1" id="KW-0812">Transmembrane</keyword>
<organism evidence="2 3">
    <name type="scientific">Microbacterium phage GardenState</name>
    <dbReference type="NCBI Taxonomy" id="2776841"/>
    <lineage>
        <taxon>Viruses</taxon>
        <taxon>Duplodnaviria</taxon>
        <taxon>Heunggongvirae</taxon>
        <taxon>Uroviricota</taxon>
        <taxon>Caudoviricetes</taxon>
        <taxon>Casidaviridae</taxon>
        <taxon>Gardenstatevirus</taxon>
        <taxon>Gardenstatevirus gardenstate</taxon>
    </lineage>
</organism>
<evidence type="ECO:0000256" key="1">
    <source>
        <dbReference type="SAM" id="Phobius"/>
    </source>
</evidence>